<keyword evidence="2" id="KW-0963">Cytoplasm</keyword>
<dbReference type="Gene3D" id="3.20.20.380">
    <property type="entry name" value="Copper homeostasis (CutC) domain"/>
    <property type="match status" value="1"/>
</dbReference>
<dbReference type="Proteomes" id="UP000233766">
    <property type="component" value="Unassembled WGS sequence"/>
</dbReference>
<dbReference type="EMBL" id="PJMW01000004">
    <property type="protein sequence ID" value="PKV76489.1"/>
    <property type="molecule type" value="Genomic_DNA"/>
</dbReference>
<dbReference type="RefSeq" id="WP_101469152.1">
    <property type="nucleotide sequence ID" value="NZ_PJMW01000004.1"/>
</dbReference>
<evidence type="ECO:0000313" key="3">
    <source>
        <dbReference type="EMBL" id="PKV76489.1"/>
    </source>
</evidence>
<proteinExistence type="inferred from homology"/>
<comment type="caution">
    <text evidence="3">The sequence shown here is derived from an EMBL/GenBank/DDBJ whole genome shotgun (WGS) entry which is preliminary data.</text>
</comment>
<dbReference type="CDD" id="cd00945">
    <property type="entry name" value="Aldolase_Class_I"/>
    <property type="match status" value="1"/>
</dbReference>
<comment type="caution">
    <text evidence="2">Once thought to be involved in copper homeostasis, experiments in E.coli have shown this is not the case.</text>
</comment>
<gene>
    <name evidence="2" type="primary">cutC</name>
    <name evidence="3" type="ORF">ATK86_7417</name>
</gene>
<evidence type="ECO:0000256" key="2">
    <source>
        <dbReference type="HAMAP-Rule" id="MF_00795"/>
    </source>
</evidence>
<organism evidence="3 4">
    <name type="scientific">Nocardia fluminea</name>
    <dbReference type="NCBI Taxonomy" id="134984"/>
    <lineage>
        <taxon>Bacteria</taxon>
        <taxon>Bacillati</taxon>
        <taxon>Actinomycetota</taxon>
        <taxon>Actinomycetes</taxon>
        <taxon>Mycobacteriales</taxon>
        <taxon>Nocardiaceae</taxon>
        <taxon>Nocardia</taxon>
    </lineage>
</organism>
<comment type="subcellular location">
    <subcellularLocation>
        <location evidence="2">Cytoplasm</location>
    </subcellularLocation>
</comment>
<dbReference type="GO" id="GO:0005737">
    <property type="term" value="C:cytoplasm"/>
    <property type="evidence" value="ECO:0007669"/>
    <property type="project" value="UniProtKB-SubCell"/>
</dbReference>
<dbReference type="AlphaFoldDB" id="A0A2N3V4E3"/>
<accession>A0A2N3V4E3</accession>
<dbReference type="SUPFAM" id="SSF110395">
    <property type="entry name" value="CutC-like"/>
    <property type="match status" value="1"/>
</dbReference>
<dbReference type="GO" id="GO:0005507">
    <property type="term" value="F:copper ion binding"/>
    <property type="evidence" value="ECO:0007669"/>
    <property type="project" value="TreeGrafter"/>
</dbReference>
<name>A0A2N3V4E3_9NOCA</name>
<dbReference type="PANTHER" id="PTHR12598">
    <property type="entry name" value="COPPER HOMEOSTASIS PROTEIN CUTC"/>
    <property type="match status" value="1"/>
</dbReference>
<dbReference type="InterPro" id="IPR036822">
    <property type="entry name" value="CutC-like_dom_sf"/>
</dbReference>
<comment type="similarity">
    <text evidence="1 2">Belongs to the CutC family.</text>
</comment>
<evidence type="ECO:0000256" key="1">
    <source>
        <dbReference type="ARBA" id="ARBA00007768"/>
    </source>
</evidence>
<reference evidence="3 4" key="1">
    <citation type="submission" date="2017-12" db="EMBL/GenBank/DDBJ databases">
        <title>Sequencing the genomes of 1000 Actinobacteria strains.</title>
        <authorList>
            <person name="Klenk H.-P."/>
        </authorList>
    </citation>
    <scope>NUCLEOTIDE SEQUENCE [LARGE SCALE GENOMIC DNA]</scope>
    <source>
        <strain evidence="3 4">DSM 44489</strain>
    </source>
</reference>
<dbReference type="OrthoDB" id="9815677at2"/>
<keyword evidence="4" id="KW-1185">Reference proteome</keyword>
<protein>
    <recommendedName>
        <fullName evidence="2">PF03932 family protein CutC</fullName>
    </recommendedName>
</protein>
<dbReference type="Pfam" id="PF03932">
    <property type="entry name" value="CutC"/>
    <property type="match status" value="1"/>
</dbReference>
<sequence>MTALEFAVQDAAGALGARRVGADRVELCAALGGTGGLTPSIGTIEAVVATGIPVHVLIRCRAGGFVYAEADELAVMNADARAAISAGAAGLVIGALTPGHQVDADGLCRVLDGVAVEDIELTFHRGIDQIRDREAALDTLIAAGVTRVLTSGGAATCAAGLDELAAMVGHAAGRIQIMAGGGITVGDIAALHRAGVDAIHLSARRVIADDGGPGGGSTGHEQLDEQLAAAVAAQLAATDLSGHPRA</sequence>
<dbReference type="InterPro" id="IPR005627">
    <property type="entry name" value="CutC-like"/>
</dbReference>
<dbReference type="PANTHER" id="PTHR12598:SF0">
    <property type="entry name" value="COPPER HOMEOSTASIS PROTEIN CUTC HOMOLOG"/>
    <property type="match status" value="1"/>
</dbReference>
<dbReference type="HAMAP" id="MF_00795">
    <property type="entry name" value="CutC"/>
    <property type="match status" value="1"/>
</dbReference>
<evidence type="ECO:0000313" key="4">
    <source>
        <dbReference type="Proteomes" id="UP000233766"/>
    </source>
</evidence>